<accession>A0A1I0L4T7</accession>
<name>A0A1I0L4T7_9ACTN</name>
<gene>
    <name evidence="2" type="ORF">SAMN05421811_11288</name>
</gene>
<dbReference type="OrthoDB" id="3680186at2"/>
<dbReference type="AlphaFoldDB" id="A0A1I0L4T7"/>
<keyword evidence="1" id="KW-0732">Signal</keyword>
<reference evidence="2 3" key="1">
    <citation type="submission" date="2016-10" db="EMBL/GenBank/DDBJ databases">
        <authorList>
            <person name="de Groot N.N."/>
        </authorList>
    </citation>
    <scope>NUCLEOTIDE SEQUENCE [LARGE SCALE GENOMIC DNA]</scope>
    <source>
        <strain evidence="2 3">CGMCC 4.5598</strain>
    </source>
</reference>
<proteinExistence type="predicted"/>
<sequence>MLTTLVVTASLLFTGAPAQSVATKPLAFRGMTLQIPKTWKVGKEDMWGIHVKTGGCDRLAVECRGFYLVGPEGISLARHGNPYDPEGPYHPGNGLAACAPDKRYVEDFPGKLVDRGLRPVGAGHKATYRVWRVGCSTQSGKRTGVSYQERIWHLPKSKILIFDQWSDSRLAAILKRATWS</sequence>
<dbReference type="EMBL" id="FOHX01000012">
    <property type="protein sequence ID" value="SEU34624.1"/>
    <property type="molecule type" value="Genomic_DNA"/>
</dbReference>
<evidence type="ECO:0000256" key="1">
    <source>
        <dbReference type="SAM" id="SignalP"/>
    </source>
</evidence>
<evidence type="ECO:0000313" key="3">
    <source>
        <dbReference type="Proteomes" id="UP000199361"/>
    </source>
</evidence>
<keyword evidence="3" id="KW-1185">Reference proteome</keyword>
<feature type="chain" id="PRO_5011652154" evidence="1">
    <location>
        <begin position="19"/>
        <end position="180"/>
    </location>
</feature>
<dbReference type="RefSeq" id="WP_143082452.1">
    <property type="nucleotide sequence ID" value="NZ_FOHX01000012.1"/>
</dbReference>
<dbReference type="Proteomes" id="UP000199361">
    <property type="component" value="Unassembled WGS sequence"/>
</dbReference>
<evidence type="ECO:0000313" key="2">
    <source>
        <dbReference type="EMBL" id="SEU34624.1"/>
    </source>
</evidence>
<feature type="signal peptide" evidence="1">
    <location>
        <begin position="1"/>
        <end position="18"/>
    </location>
</feature>
<protein>
    <submittedName>
        <fullName evidence="2">Uncharacterized protein</fullName>
    </submittedName>
</protein>
<organism evidence="2 3">
    <name type="scientific">Nonomuraea wenchangensis</name>
    <dbReference type="NCBI Taxonomy" id="568860"/>
    <lineage>
        <taxon>Bacteria</taxon>
        <taxon>Bacillati</taxon>
        <taxon>Actinomycetota</taxon>
        <taxon>Actinomycetes</taxon>
        <taxon>Streptosporangiales</taxon>
        <taxon>Streptosporangiaceae</taxon>
        <taxon>Nonomuraea</taxon>
    </lineage>
</organism>